<accession>A0A6C0IPK5</accession>
<dbReference type="EMBL" id="MN740230">
    <property type="protein sequence ID" value="QHT94739.1"/>
    <property type="molecule type" value="Genomic_DNA"/>
</dbReference>
<evidence type="ECO:0000313" key="1">
    <source>
        <dbReference type="EMBL" id="QHT94739.1"/>
    </source>
</evidence>
<dbReference type="AlphaFoldDB" id="A0A6C0IPK5"/>
<organism evidence="1">
    <name type="scientific">viral metagenome</name>
    <dbReference type="NCBI Taxonomy" id="1070528"/>
    <lineage>
        <taxon>unclassified sequences</taxon>
        <taxon>metagenomes</taxon>
        <taxon>organismal metagenomes</taxon>
    </lineage>
</organism>
<name>A0A6C0IPK5_9ZZZZ</name>
<sequence length="184" mass="21564">MSFTRFHDDPHRIKKQLEESTYHGRYFLNTPGPGMDMPFSEDPHVRLQKWGANLHTNSVNLESDLYGLTRTYNRDLTNKNDYKQHQARSQTNAYRVEQPFTEESRASHPAWTYKDLEHSRWESPFLNPQNDLERKFDCNIQSRIIEKDNFQPNIPVVDSQQYYLTGPSMCIAGNEKGCFGSSIQ</sequence>
<protein>
    <submittedName>
        <fullName evidence="1">Uncharacterized protein</fullName>
    </submittedName>
</protein>
<proteinExistence type="predicted"/>
<reference evidence="1" key="1">
    <citation type="journal article" date="2020" name="Nature">
        <title>Giant virus diversity and host interactions through global metagenomics.</title>
        <authorList>
            <person name="Schulz F."/>
            <person name="Roux S."/>
            <person name="Paez-Espino D."/>
            <person name="Jungbluth S."/>
            <person name="Walsh D.A."/>
            <person name="Denef V.J."/>
            <person name="McMahon K.D."/>
            <person name="Konstantinidis K.T."/>
            <person name="Eloe-Fadrosh E.A."/>
            <person name="Kyrpides N.C."/>
            <person name="Woyke T."/>
        </authorList>
    </citation>
    <scope>NUCLEOTIDE SEQUENCE</scope>
    <source>
        <strain evidence="1">GVMAG-M-3300024261-26</strain>
    </source>
</reference>